<comment type="catalytic activity">
    <reaction evidence="1">
        <text>ATP + protein L-histidine = ADP + protein N-phospho-L-histidine.</text>
        <dbReference type="EC" id="2.7.13.3"/>
    </reaction>
</comment>
<dbReference type="InterPro" id="IPR003661">
    <property type="entry name" value="HisK_dim/P_dom"/>
</dbReference>
<evidence type="ECO:0000259" key="8">
    <source>
        <dbReference type="PROSITE" id="PS50109"/>
    </source>
</evidence>
<keyword evidence="3" id="KW-0597">Phosphoprotein</keyword>
<dbReference type="Gene3D" id="3.30.565.10">
    <property type="entry name" value="Histidine kinase-like ATPase, C-terminal domain"/>
    <property type="match status" value="1"/>
</dbReference>
<dbReference type="GO" id="GO:0005886">
    <property type="term" value="C:plasma membrane"/>
    <property type="evidence" value="ECO:0007669"/>
    <property type="project" value="TreeGrafter"/>
</dbReference>
<dbReference type="InterPro" id="IPR050351">
    <property type="entry name" value="BphY/WalK/GraS-like"/>
</dbReference>
<dbReference type="PANTHER" id="PTHR45453:SF1">
    <property type="entry name" value="PHOSPHATE REGULON SENSOR PROTEIN PHOR"/>
    <property type="match status" value="1"/>
</dbReference>
<feature type="transmembrane region" description="Helical" evidence="7">
    <location>
        <begin position="225"/>
        <end position="245"/>
    </location>
</feature>
<organism evidence="9 10">
    <name type="scientific">Odoribacter laneus YIT 12061</name>
    <dbReference type="NCBI Taxonomy" id="742817"/>
    <lineage>
        <taxon>Bacteria</taxon>
        <taxon>Pseudomonadati</taxon>
        <taxon>Bacteroidota</taxon>
        <taxon>Bacteroidia</taxon>
        <taxon>Bacteroidales</taxon>
        <taxon>Odoribacteraceae</taxon>
        <taxon>Odoribacter</taxon>
    </lineage>
</organism>
<dbReference type="SMART" id="SM00387">
    <property type="entry name" value="HATPase_c"/>
    <property type="match status" value="1"/>
</dbReference>
<evidence type="ECO:0000313" key="9">
    <source>
        <dbReference type="EMBL" id="EHP45631.1"/>
    </source>
</evidence>
<reference evidence="9 10" key="1">
    <citation type="submission" date="2012-01" db="EMBL/GenBank/DDBJ databases">
        <title>The Genome Sequence of Odoribacter laneus YIT 12061.</title>
        <authorList>
            <consortium name="The Broad Institute Genome Sequencing Platform"/>
            <person name="Earl A."/>
            <person name="Ward D."/>
            <person name="Feldgarden M."/>
            <person name="Gevers D."/>
            <person name="Morotomi M."/>
            <person name="Young S.K."/>
            <person name="Zeng Q."/>
            <person name="Gargeya S."/>
            <person name="Fitzgerald M."/>
            <person name="Haas B."/>
            <person name="Abouelleil A."/>
            <person name="Alvarado L."/>
            <person name="Arachchi H.M."/>
            <person name="Berlin A."/>
            <person name="Chapman S.B."/>
            <person name="Gearin G."/>
            <person name="Goldberg J."/>
            <person name="Griggs A."/>
            <person name="Gujja S."/>
            <person name="Hansen M."/>
            <person name="Heiman D."/>
            <person name="Howarth C."/>
            <person name="Larimer J."/>
            <person name="Lui A."/>
            <person name="MacDonald P.J.P."/>
            <person name="McCowen C."/>
            <person name="Montmayeur A."/>
            <person name="Murphy C."/>
            <person name="Neiman D."/>
            <person name="Pearson M."/>
            <person name="Priest M."/>
            <person name="Roberts A."/>
            <person name="Saif S."/>
            <person name="Shea T."/>
            <person name="Sisk P."/>
            <person name="Stolte C."/>
            <person name="Sykes S."/>
            <person name="Wortman J."/>
            <person name="Nusbaum C."/>
            <person name="Birren B."/>
        </authorList>
    </citation>
    <scope>NUCLEOTIDE SEQUENCE [LARGE SCALE GENOMIC DNA]</scope>
    <source>
        <strain evidence="9 10">YIT 12061</strain>
    </source>
</reference>
<dbReference type="PRINTS" id="PR00344">
    <property type="entry name" value="BCTRLSENSOR"/>
</dbReference>
<keyword evidence="7" id="KW-1133">Transmembrane helix</keyword>
<name>H1DK17_9BACT</name>
<gene>
    <name evidence="9" type="ORF">HMPREF9449_02603</name>
</gene>
<evidence type="ECO:0000256" key="3">
    <source>
        <dbReference type="ARBA" id="ARBA00022553"/>
    </source>
</evidence>
<evidence type="ECO:0000256" key="5">
    <source>
        <dbReference type="ARBA" id="ARBA00022777"/>
    </source>
</evidence>
<dbReference type="FunFam" id="3.30.565.10:FF:000006">
    <property type="entry name" value="Sensor histidine kinase WalK"/>
    <property type="match status" value="1"/>
</dbReference>
<dbReference type="InterPro" id="IPR036890">
    <property type="entry name" value="HATPase_C_sf"/>
</dbReference>
<dbReference type="GO" id="GO:0000155">
    <property type="term" value="F:phosphorelay sensor kinase activity"/>
    <property type="evidence" value="ECO:0007669"/>
    <property type="project" value="InterPro"/>
</dbReference>
<proteinExistence type="predicted"/>
<dbReference type="eggNOG" id="COG2205">
    <property type="taxonomic scope" value="Bacteria"/>
</dbReference>
<dbReference type="STRING" id="742817.HMPREF9449_02603"/>
<dbReference type="Pfam" id="PF02518">
    <property type="entry name" value="HATPase_c"/>
    <property type="match status" value="1"/>
</dbReference>
<dbReference type="AlphaFoldDB" id="H1DK17"/>
<evidence type="ECO:0000256" key="4">
    <source>
        <dbReference type="ARBA" id="ARBA00022679"/>
    </source>
</evidence>
<evidence type="ECO:0000256" key="1">
    <source>
        <dbReference type="ARBA" id="ARBA00000085"/>
    </source>
</evidence>
<dbReference type="PANTHER" id="PTHR45453">
    <property type="entry name" value="PHOSPHATE REGULON SENSOR PROTEIN PHOR"/>
    <property type="match status" value="1"/>
</dbReference>
<feature type="transmembrane region" description="Helical" evidence="7">
    <location>
        <begin position="6"/>
        <end position="24"/>
    </location>
</feature>
<dbReference type="InterPro" id="IPR036097">
    <property type="entry name" value="HisK_dim/P_sf"/>
</dbReference>
<dbReference type="EMBL" id="ADMC01000028">
    <property type="protein sequence ID" value="EHP45631.1"/>
    <property type="molecule type" value="Genomic_DNA"/>
</dbReference>
<dbReference type="Proteomes" id="UP000004892">
    <property type="component" value="Unassembled WGS sequence"/>
</dbReference>
<dbReference type="CDD" id="cd00075">
    <property type="entry name" value="HATPase"/>
    <property type="match status" value="1"/>
</dbReference>
<evidence type="ECO:0000256" key="6">
    <source>
        <dbReference type="ARBA" id="ARBA00023012"/>
    </source>
</evidence>
<keyword evidence="4" id="KW-0808">Transferase</keyword>
<evidence type="ECO:0000313" key="10">
    <source>
        <dbReference type="Proteomes" id="UP000004892"/>
    </source>
</evidence>
<dbReference type="PROSITE" id="PS50109">
    <property type="entry name" value="HIS_KIN"/>
    <property type="match status" value="1"/>
</dbReference>
<accession>H1DK17</accession>
<keyword evidence="5" id="KW-0418">Kinase</keyword>
<keyword evidence="6" id="KW-0902">Two-component regulatory system</keyword>
<dbReference type="Gene3D" id="1.10.287.130">
    <property type="match status" value="1"/>
</dbReference>
<feature type="domain" description="Histidine kinase" evidence="8">
    <location>
        <begin position="263"/>
        <end position="479"/>
    </location>
</feature>
<dbReference type="CDD" id="cd00082">
    <property type="entry name" value="HisKA"/>
    <property type="match status" value="1"/>
</dbReference>
<comment type="caution">
    <text evidence="9">The sequence shown here is derived from an EMBL/GenBank/DDBJ whole genome shotgun (WGS) entry which is preliminary data.</text>
</comment>
<dbReference type="SUPFAM" id="SSF55874">
    <property type="entry name" value="ATPase domain of HSP90 chaperone/DNA topoisomerase II/histidine kinase"/>
    <property type="match status" value="1"/>
</dbReference>
<sequence>MKALYGLTIATIIAFCTIQCYWLYNRFKDARNGYENNLYDTVLEVMHEDYKIRRATQTPDISILTSSKMKVSSNADQAGFLTMTFEVYVVDRNTYTINDTTDMNNITRIYEQEKPEGITKYSFEVDNPPNERDAYDALERFQVDVRSPFNAAKIDSLLNKRDVEAKAITVEQADSMVWSVSRTDHPSKWHPEITVSYPYDIFEGEVVNVTVAVGMSPVIMKMLDTLLISLVLSVLLITCLIVQIATIRKQRKLEKLRQDFIHIMIHELKRPISTLKMCVSFMRNDKLMQDKESKEAIISDSYHELDNLSSYFSKLRDLTFNDVTEIPLTLSAFNLQDAIEECIEKLTIPSGKSATIDVVSHADIMITADRMHLINMLSNLLENALKYSKNKVRVEISYCESNGESIIISVKDNGFGIPKSECRYVFDKFFRSQTIVDKNILGMGLGLAYVKLLVLAHKGSIEVESEKGLGTVFTIKLPQ</sequence>
<protein>
    <recommendedName>
        <fullName evidence="2">histidine kinase</fullName>
        <ecNumber evidence="2">2.7.13.3</ecNumber>
    </recommendedName>
</protein>
<keyword evidence="10" id="KW-1185">Reference proteome</keyword>
<dbReference type="EC" id="2.7.13.3" evidence="2"/>
<evidence type="ECO:0000256" key="2">
    <source>
        <dbReference type="ARBA" id="ARBA00012438"/>
    </source>
</evidence>
<keyword evidence="7" id="KW-0472">Membrane</keyword>
<evidence type="ECO:0000256" key="7">
    <source>
        <dbReference type="SAM" id="Phobius"/>
    </source>
</evidence>
<dbReference type="InterPro" id="IPR004358">
    <property type="entry name" value="Sig_transdc_His_kin-like_C"/>
</dbReference>
<dbReference type="SUPFAM" id="SSF47384">
    <property type="entry name" value="Homodimeric domain of signal transducing histidine kinase"/>
    <property type="match status" value="1"/>
</dbReference>
<keyword evidence="7" id="KW-0812">Transmembrane</keyword>
<dbReference type="InterPro" id="IPR005467">
    <property type="entry name" value="His_kinase_dom"/>
</dbReference>
<dbReference type="GO" id="GO:0016036">
    <property type="term" value="P:cellular response to phosphate starvation"/>
    <property type="evidence" value="ECO:0007669"/>
    <property type="project" value="TreeGrafter"/>
</dbReference>
<dbReference type="InterPro" id="IPR003594">
    <property type="entry name" value="HATPase_dom"/>
</dbReference>
<dbReference type="HOGENOM" id="CLU_026375_3_0_10"/>
<dbReference type="GO" id="GO:0004721">
    <property type="term" value="F:phosphoprotein phosphatase activity"/>
    <property type="evidence" value="ECO:0007669"/>
    <property type="project" value="TreeGrafter"/>
</dbReference>
<dbReference type="PATRIC" id="fig|742817.3.peg.2786"/>